<dbReference type="InterPro" id="IPR027417">
    <property type="entry name" value="P-loop_NTPase"/>
</dbReference>
<evidence type="ECO:0000256" key="3">
    <source>
        <dbReference type="ARBA" id="ARBA00005842"/>
    </source>
</evidence>
<feature type="site" description="Interaction with substrate tRNA" evidence="10">
    <location>
        <position position="104"/>
    </location>
</feature>
<dbReference type="InterPro" id="IPR018022">
    <property type="entry name" value="IPT"/>
</dbReference>
<comment type="caution">
    <text evidence="14">The sequence shown here is derived from an EMBL/GenBank/DDBJ whole genome shotgun (WGS) entry which is preliminary data.</text>
</comment>
<evidence type="ECO:0000256" key="8">
    <source>
        <dbReference type="ARBA" id="ARBA00022842"/>
    </source>
</evidence>
<accession>A0ABN2LBM1</accession>
<evidence type="ECO:0000256" key="10">
    <source>
        <dbReference type="HAMAP-Rule" id="MF_00185"/>
    </source>
</evidence>
<evidence type="ECO:0000256" key="12">
    <source>
        <dbReference type="RuleBase" id="RU003784"/>
    </source>
</evidence>
<feature type="binding site" evidence="10">
    <location>
        <begin position="13"/>
        <end position="20"/>
    </location>
    <ligand>
        <name>ATP</name>
        <dbReference type="ChEBI" id="CHEBI:30616"/>
    </ligand>
</feature>
<keyword evidence="7 10" id="KW-0067">ATP-binding</keyword>
<comment type="similarity">
    <text evidence="3 10 13">Belongs to the IPP transferase family.</text>
</comment>
<feature type="site" description="Interaction with substrate tRNA" evidence="10">
    <location>
        <position position="125"/>
    </location>
</feature>
<comment type="function">
    <text evidence="2 10 12">Catalyzes the transfer of a dimethylallyl group onto the adenine at position 37 in tRNAs that read codons beginning with uridine, leading to the formation of N6-(dimethylallyl)adenosine (i(6)A).</text>
</comment>
<comment type="caution">
    <text evidence="10">Lacks conserved residue(s) required for the propagation of feature annotation.</text>
</comment>
<protein>
    <recommendedName>
        <fullName evidence="10">tRNA dimethylallyltransferase</fullName>
        <ecNumber evidence="10">2.5.1.75</ecNumber>
    </recommendedName>
    <alternativeName>
        <fullName evidence="10">Dimethylallyl diphosphate:tRNA dimethylallyltransferase</fullName>
        <shortName evidence="10">DMAPP:tRNA dimethylallyltransferase</shortName>
        <shortName evidence="10">DMATase</shortName>
    </alternativeName>
    <alternativeName>
        <fullName evidence="10">Isopentenyl-diphosphate:tRNA isopentenyltransferase</fullName>
        <shortName evidence="10">IPP transferase</shortName>
        <shortName evidence="10">IPPT</shortName>
        <shortName evidence="10">IPTase</shortName>
    </alternativeName>
</protein>
<reference evidence="14 15" key="1">
    <citation type="journal article" date="2019" name="Int. J. Syst. Evol. Microbiol.">
        <title>The Global Catalogue of Microorganisms (GCM) 10K type strain sequencing project: providing services to taxonomists for standard genome sequencing and annotation.</title>
        <authorList>
            <consortium name="The Broad Institute Genomics Platform"/>
            <consortium name="The Broad Institute Genome Sequencing Center for Infectious Disease"/>
            <person name="Wu L."/>
            <person name="Ma J."/>
        </authorList>
    </citation>
    <scope>NUCLEOTIDE SEQUENCE [LARGE SCALE GENOMIC DNA]</scope>
    <source>
        <strain evidence="14 15">JCM 15592</strain>
    </source>
</reference>
<evidence type="ECO:0000313" key="15">
    <source>
        <dbReference type="Proteomes" id="UP001499938"/>
    </source>
</evidence>
<evidence type="ECO:0000256" key="1">
    <source>
        <dbReference type="ARBA" id="ARBA00001946"/>
    </source>
</evidence>
<dbReference type="PANTHER" id="PTHR11088">
    <property type="entry name" value="TRNA DIMETHYLALLYLTRANSFERASE"/>
    <property type="match status" value="1"/>
</dbReference>
<comment type="catalytic activity">
    <reaction evidence="9 10 11">
        <text>adenosine(37) in tRNA + dimethylallyl diphosphate = N(6)-dimethylallyladenosine(37) in tRNA + diphosphate</text>
        <dbReference type="Rhea" id="RHEA:26482"/>
        <dbReference type="Rhea" id="RHEA-COMP:10162"/>
        <dbReference type="Rhea" id="RHEA-COMP:10375"/>
        <dbReference type="ChEBI" id="CHEBI:33019"/>
        <dbReference type="ChEBI" id="CHEBI:57623"/>
        <dbReference type="ChEBI" id="CHEBI:74411"/>
        <dbReference type="ChEBI" id="CHEBI:74415"/>
        <dbReference type="EC" id="2.5.1.75"/>
    </reaction>
</comment>
<dbReference type="HAMAP" id="MF_00185">
    <property type="entry name" value="IPP_trans"/>
    <property type="match status" value="1"/>
</dbReference>
<keyword evidence="15" id="KW-1185">Reference proteome</keyword>
<gene>
    <name evidence="10 14" type="primary">miaA</name>
    <name evidence="14" type="ORF">GCM10009811_05130</name>
</gene>
<dbReference type="Gene3D" id="1.10.20.140">
    <property type="match status" value="1"/>
</dbReference>
<evidence type="ECO:0000313" key="14">
    <source>
        <dbReference type="EMBL" id="GAA1782637.1"/>
    </source>
</evidence>
<dbReference type="InterPro" id="IPR039657">
    <property type="entry name" value="Dimethylallyltransferase"/>
</dbReference>
<evidence type="ECO:0000256" key="7">
    <source>
        <dbReference type="ARBA" id="ARBA00022840"/>
    </source>
</evidence>
<keyword evidence="6 10" id="KW-0547">Nucleotide-binding</keyword>
<organism evidence="14 15">
    <name type="scientific">Nostocoides veronense</name>
    <dbReference type="NCBI Taxonomy" id="330836"/>
    <lineage>
        <taxon>Bacteria</taxon>
        <taxon>Bacillati</taxon>
        <taxon>Actinomycetota</taxon>
        <taxon>Actinomycetes</taxon>
        <taxon>Micrococcales</taxon>
        <taxon>Intrasporangiaceae</taxon>
        <taxon>Nostocoides</taxon>
    </lineage>
</organism>
<dbReference type="RefSeq" id="WP_344080852.1">
    <property type="nucleotide sequence ID" value="NZ_BAAAPO010000008.1"/>
</dbReference>
<sequence length="307" mass="33735">MAQPAAPVIAIVGATATGKSAVALDLAERLDGEIVNADAMQLYRGMDIGTAKLPLEERRGIPHHQLDVLDVREEASLAAYQRAARADLEAIAATGRVPILVGGSGLYVRAALDALDIPPTDPVVRARWQEYADTHGPQAAHQELARLDPVAAQHILPTNARRVVRALEVNELTGQPFLAALPQRSYRVPTITIGLRMAREALDERIGIRTQRMWTDGLLAEVGDLIRRGLREGRTARTAIGYQQALAQWDGELTQDDAIDATAQATRRLVRRQESWFRPDPRIHWLDAGAPDLLQQALDQVQRARHS</sequence>
<dbReference type="SUPFAM" id="SSF52540">
    <property type="entry name" value="P-loop containing nucleoside triphosphate hydrolases"/>
    <property type="match status" value="1"/>
</dbReference>
<comment type="cofactor">
    <cofactor evidence="1 10">
        <name>Mg(2+)</name>
        <dbReference type="ChEBI" id="CHEBI:18420"/>
    </cofactor>
</comment>
<dbReference type="EC" id="2.5.1.75" evidence="10"/>
<dbReference type="Pfam" id="PF01715">
    <property type="entry name" value="IPPT"/>
    <property type="match status" value="1"/>
</dbReference>
<feature type="binding site" evidence="10">
    <location>
        <begin position="15"/>
        <end position="20"/>
    </location>
    <ligand>
        <name>substrate</name>
    </ligand>
</feature>
<proteinExistence type="inferred from homology"/>
<dbReference type="NCBIfam" id="TIGR00174">
    <property type="entry name" value="miaA"/>
    <property type="match status" value="1"/>
</dbReference>
<evidence type="ECO:0000256" key="5">
    <source>
        <dbReference type="ARBA" id="ARBA00022694"/>
    </source>
</evidence>
<comment type="subunit">
    <text evidence="10">Monomer.</text>
</comment>
<dbReference type="EMBL" id="BAAAPO010000008">
    <property type="protein sequence ID" value="GAA1782637.1"/>
    <property type="molecule type" value="Genomic_DNA"/>
</dbReference>
<evidence type="ECO:0000256" key="9">
    <source>
        <dbReference type="ARBA" id="ARBA00049563"/>
    </source>
</evidence>
<keyword evidence="5 10" id="KW-0819">tRNA processing</keyword>
<dbReference type="Proteomes" id="UP001499938">
    <property type="component" value="Unassembled WGS sequence"/>
</dbReference>
<evidence type="ECO:0000256" key="2">
    <source>
        <dbReference type="ARBA" id="ARBA00003213"/>
    </source>
</evidence>
<keyword evidence="4 10" id="KW-0808">Transferase</keyword>
<evidence type="ECO:0000256" key="4">
    <source>
        <dbReference type="ARBA" id="ARBA00022679"/>
    </source>
</evidence>
<keyword evidence="8 10" id="KW-0460">Magnesium</keyword>
<evidence type="ECO:0000256" key="6">
    <source>
        <dbReference type="ARBA" id="ARBA00022741"/>
    </source>
</evidence>
<name>A0ABN2LBM1_9MICO</name>
<evidence type="ECO:0000256" key="11">
    <source>
        <dbReference type="RuleBase" id="RU003783"/>
    </source>
</evidence>
<dbReference type="Gene3D" id="3.40.50.300">
    <property type="entry name" value="P-loop containing nucleotide triphosphate hydrolases"/>
    <property type="match status" value="1"/>
</dbReference>
<dbReference type="PANTHER" id="PTHR11088:SF60">
    <property type="entry name" value="TRNA DIMETHYLALLYLTRANSFERASE"/>
    <property type="match status" value="1"/>
</dbReference>
<evidence type="ECO:0000256" key="13">
    <source>
        <dbReference type="RuleBase" id="RU003785"/>
    </source>
</evidence>